<evidence type="ECO:0000256" key="1">
    <source>
        <dbReference type="SAM" id="MobiDB-lite"/>
    </source>
</evidence>
<evidence type="ECO:0000313" key="2">
    <source>
        <dbReference type="EMBL" id="MPC35760.1"/>
    </source>
</evidence>
<feature type="region of interest" description="Disordered" evidence="1">
    <location>
        <begin position="1"/>
        <end position="64"/>
    </location>
</feature>
<gene>
    <name evidence="2" type="ORF">E2C01_029195</name>
</gene>
<evidence type="ECO:0000313" key="3">
    <source>
        <dbReference type="Proteomes" id="UP000324222"/>
    </source>
</evidence>
<dbReference type="OrthoDB" id="122438at2759"/>
<dbReference type="Proteomes" id="UP000324222">
    <property type="component" value="Unassembled WGS sequence"/>
</dbReference>
<comment type="caution">
    <text evidence="2">The sequence shown here is derived from an EMBL/GenBank/DDBJ whole genome shotgun (WGS) entry which is preliminary data.</text>
</comment>
<dbReference type="AlphaFoldDB" id="A0A5B7EME4"/>
<organism evidence="2 3">
    <name type="scientific">Portunus trituberculatus</name>
    <name type="common">Swimming crab</name>
    <name type="synonym">Neptunus trituberculatus</name>
    <dbReference type="NCBI Taxonomy" id="210409"/>
    <lineage>
        <taxon>Eukaryota</taxon>
        <taxon>Metazoa</taxon>
        <taxon>Ecdysozoa</taxon>
        <taxon>Arthropoda</taxon>
        <taxon>Crustacea</taxon>
        <taxon>Multicrustacea</taxon>
        <taxon>Malacostraca</taxon>
        <taxon>Eumalacostraca</taxon>
        <taxon>Eucarida</taxon>
        <taxon>Decapoda</taxon>
        <taxon>Pleocyemata</taxon>
        <taxon>Brachyura</taxon>
        <taxon>Eubrachyura</taxon>
        <taxon>Portunoidea</taxon>
        <taxon>Portunidae</taxon>
        <taxon>Portuninae</taxon>
        <taxon>Portunus</taxon>
    </lineage>
</organism>
<accession>A0A5B7EME4</accession>
<protein>
    <submittedName>
        <fullName evidence="2">Uncharacterized protein</fullName>
    </submittedName>
</protein>
<dbReference type="EMBL" id="VSRR010003341">
    <property type="protein sequence ID" value="MPC35760.1"/>
    <property type="molecule type" value="Genomic_DNA"/>
</dbReference>
<feature type="compositionally biased region" description="Polar residues" evidence="1">
    <location>
        <begin position="36"/>
        <end position="61"/>
    </location>
</feature>
<name>A0A5B7EME4_PORTR</name>
<proteinExistence type="predicted"/>
<keyword evidence="3" id="KW-1185">Reference proteome</keyword>
<reference evidence="2 3" key="1">
    <citation type="submission" date="2019-05" db="EMBL/GenBank/DDBJ databases">
        <title>Another draft genome of Portunus trituberculatus and its Hox gene families provides insights of decapod evolution.</title>
        <authorList>
            <person name="Jeong J.-H."/>
            <person name="Song I."/>
            <person name="Kim S."/>
            <person name="Choi T."/>
            <person name="Kim D."/>
            <person name="Ryu S."/>
            <person name="Kim W."/>
        </authorList>
    </citation>
    <scope>NUCLEOTIDE SEQUENCE [LARGE SCALE GENOMIC DNA]</scope>
    <source>
        <tissue evidence="2">Muscle</tissue>
    </source>
</reference>
<sequence>MSFLVVTGRSPGTEEPPPACSSGTSTRTTPKVAGQVCQSPTPRSNRPTHGQLYQTAASPSPTALPGNTLRHYYTFWQTLGKSIE</sequence>